<dbReference type="PANTHER" id="PTHR11562">
    <property type="entry name" value="CATION EFFLUX PROTEIN/ ZINC TRANSPORTER"/>
    <property type="match status" value="1"/>
</dbReference>
<comment type="subcellular location">
    <subcellularLocation>
        <location evidence="1">Membrane</location>
        <topology evidence="1">Multi-pass membrane protein</topology>
    </subcellularLocation>
</comment>
<evidence type="ECO:0000256" key="5">
    <source>
        <dbReference type="ARBA" id="ARBA00022989"/>
    </source>
</evidence>
<reference evidence="11 12" key="1">
    <citation type="journal article" date="2019" name="Int. J. Syst. Evol. Microbiol.">
        <title>The Global Catalogue of Microorganisms (GCM) 10K type strain sequencing project: providing services to taxonomists for standard genome sequencing and annotation.</title>
        <authorList>
            <consortium name="The Broad Institute Genomics Platform"/>
            <consortium name="The Broad Institute Genome Sequencing Center for Infectious Disease"/>
            <person name="Wu L."/>
            <person name="Ma J."/>
        </authorList>
    </citation>
    <scope>NUCLEOTIDE SEQUENCE [LARGE SCALE GENOMIC DNA]</scope>
    <source>
        <strain evidence="11 12">JCM 14546</strain>
    </source>
</reference>
<dbReference type="PANTHER" id="PTHR11562:SF17">
    <property type="entry name" value="RE54080P-RELATED"/>
    <property type="match status" value="1"/>
</dbReference>
<gene>
    <name evidence="11" type="ORF">GCM10009755_11490</name>
</gene>
<feature type="transmembrane region" description="Helical" evidence="8">
    <location>
        <begin position="68"/>
        <end position="87"/>
    </location>
</feature>
<evidence type="ECO:0000313" key="11">
    <source>
        <dbReference type="EMBL" id="GAA2003955.1"/>
    </source>
</evidence>
<evidence type="ECO:0000259" key="9">
    <source>
        <dbReference type="Pfam" id="PF01545"/>
    </source>
</evidence>
<keyword evidence="7 8" id="KW-0472">Membrane</keyword>
<evidence type="ECO:0000256" key="2">
    <source>
        <dbReference type="ARBA" id="ARBA00008873"/>
    </source>
</evidence>
<proteinExistence type="inferred from homology"/>
<name>A0ABN2TBM3_9MICO</name>
<dbReference type="InterPro" id="IPR050681">
    <property type="entry name" value="CDF/SLC30A"/>
</dbReference>
<feature type="transmembrane region" description="Helical" evidence="8">
    <location>
        <begin position="34"/>
        <end position="56"/>
    </location>
</feature>
<keyword evidence="3" id="KW-0813">Transport</keyword>
<dbReference type="InterPro" id="IPR058533">
    <property type="entry name" value="Cation_efflux_TM"/>
</dbReference>
<feature type="domain" description="Cation efflux protein cytoplasmic" evidence="10">
    <location>
        <begin position="196"/>
        <end position="264"/>
    </location>
</feature>
<dbReference type="SUPFAM" id="SSF160240">
    <property type="entry name" value="Cation efflux protein cytoplasmic domain-like"/>
    <property type="match status" value="1"/>
</dbReference>
<evidence type="ECO:0000259" key="10">
    <source>
        <dbReference type="Pfam" id="PF16916"/>
    </source>
</evidence>
<dbReference type="NCBIfam" id="TIGR01297">
    <property type="entry name" value="CDF"/>
    <property type="match status" value="1"/>
</dbReference>
<evidence type="ECO:0000256" key="4">
    <source>
        <dbReference type="ARBA" id="ARBA00022692"/>
    </source>
</evidence>
<comment type="similarity">
    <text evidence="2">Belongs to the cation diffusion facilitator (CDF) transporter (TC 2.A.4) family. SLC30A subfamily.</text>
</comment>
<dbReference type="InterPro" id="IPR027470">
    <property type="entry name" value="Cation_efflux_CTD"/>
</dbReference>
<dbReference type="Pfam" id="PF16916">
    <property type="entry name" value="ZT_dimer"/>
    <property type="match status" value="1"/>
</dbReference>
<dbReference type="Pfam" id="PF01545">
    <property type="entry name" value="Cation_efflux"/>
    <property type="match status" value="1"/>
</dbReference>
<evidence type="ECO:0000256" key="6">
    <source>
        <dbReference type="ARBA" id="ARBA00023065"/>
    </source>
</evidence>
<dbReference type="InterPro" id="IPR036837">
    <property type="entry name" value="Cation_efflux_CTD_sf"/>
</dbReference>
<keyword evidence="5 8" id="KW-1133">Transmembrane helix</keyword>
<dbReference type="InterPro" id="IPR002524">
    <property type="entry name" value="Cation_efflux"/>
</dbReference>
<accession>A0ABN2TBM3</accession>
<feature type="transmembrane region" description="Helical" evidence="8">
    <location>
        <begin position="166"/>
        <end position="184"/>
    </location>
</feature>
<evidence type="ECO:0000256" key="3">
    <source>
        <dbReference type="ARBA" id="ARBA00022448"/>
    </source>
</evidence>
<protein>
    <submittedName>
        <fullName evidence="11">Cation diffusion facilitator family transporter</fullName>
    </submittedName>
</protein>
<evidence type="ECO:0000256" key="8">
    <source>
        <dbReference type="SAM" id="Phobius"/>
    </source>
</evidence>
<sequence length="288" mass="30454">MAIAFAVAAVVFVAEVIGAVVTGSLALLTDAGHMLVDLVGLGMALAAATLVLRPASDRRTWGFRRAEVLAAGAQATLLAVVGVYSIVEGLRRLADPPEVPGGSLLFFGVLGLAANVVGLLVLRGGRGAGLNMRAAFLEVMADALGSVAVIVAALVIRFTGWERADAVAGLLIALIILPRAWAILRESLSILLESTPRGLDLAKVRAHILDRPHVTDVHDLHVSRIDSNLPVLTAHVVLDDECFHDGHAPLILRDLRGCLAEHFDLAIEHSTFQFERAADAAGEHLHHH</sequence>
<evidence type="ECO:0000256" key="1">
    <source>
        <dbReference type="ARBA" id="ARBA00004141"/>
    </source>
</evidence>
<comment type="caution">
    <text evidence="11">The sequence shown here is derived from an EMBL/GenBank/DDBJ whole genome shotgun (WGS) entry which is preliminary data.</text>
</comment>
<feature type="transmembrane region" description="Helical" evidence="8">
    <location>
        <begin position="99"/>
        <end position="122"/>
    </location>
</feature>
<organism evidence="11 12">
    <name type="scientific">Brevibacterium samyangense</name>
    <dbReference type="NCBI Taxonomy" id="366888"/>
    <lineage>
        <taxon>Bacteria</taxon>
        <taxon>Bacillati</taxon>
        <taxon>Actinomycetota</taxon>
        <taxon>Actinomycetes</taxon>
        <taxon>Micrococcales</taxon>
        <taxon>Brevibacteriaceae</taxon>
        <taxon>Brevibacterium</taxon>
    </lineage>
</organism>
<dbReference type="Proteomes" id="UP001500755">
    <property type="component" value="Unassembled WGS sequence"/>
</dbReference>
<dbReference type="SUPFAM" id="SSF161111">
    <property type="entry name" value="Cation efflux protein transmembrane domain-like"/>
    <property type="match status" value="1"/>
</dbReference>
<feature type="transmembrane region" description="Helical" evidence="8">
    <location>
        <begin position="134"/>
        <end position="160"/>
    </location>
</feature>
<keyword evidence="6" id="KW-0406">Ion transport</keyword>
<evidence type="ECO:0000256" key="7">
    <source>
        <dbReference type="ARBA" id="ARBA00023136"/>
    </source>
</evidence>
<keyword evidence="12" id="KW-1185">Reference proteome</keyword>
<dbReference type="EMBL" id="BAAANO010000010">
    <property type="protein sequence ID" value="GAA2003955.1"/>
    <property type="molecule type" value="Genomic_DNA"/>
</dbReference>
<keyword evidence="4 8" id="KW-0812">Transmembrane</keyword>
<feature type="domain" description="Cation efflux protein transmembrane" evidence="9">
    <location>
        <begin position="2"/>
        <end position="192"/>
    </location>
</feature>
<dbReference type="InterPro" id="IPR027469">
    <property type="entry name" value="Cation_efflux_TMD_sf"/>
</dbReference>
<dbReference type="Gene3D" id="1.20.1510.10">
    <property type="entry name" value="Cation efflux protein transmembrane domain"/>
    <property type="match status" value="1"/>
</dbReference>
<evidence type="ECO:0000313" key="12">
    <source>
        <dbReference type="Proteomes" id="UP001500755"/>
    </source>
</evidence>